<evidence type="ECO:0000313" key="3">
    <source>
        <dbReference type="Proteomes" id="UP000324222"/>
    </source>
</evidence>
<accession>A0A5B7DYF6</accession>
<protein>
    <submittedName>
        <fullName evidence="2">Uncharacterized protein</fullName>
    </submittedName>
</protein>
<evidence type="ECO:0000256" key="1">
    <source>
        <dbReference type="SAM" id="MobiDB-lite"/>
    </source>
</evidence>
<comment type="caution">
    <text evidence="2">The sequence shown here is derived from an EMBL/GenBank/DDBJ whole genome shotgun (WGS) entry which is preliminary data.</text>
</comment>
<keyword evidence="3" id="KW-1185">Reference proteome</keyword>
<sequence length="101" mass="11227">MRGEAPKCYFWENVPGNANVARVDRNLNIHRSAGLDGNKQGARRGLGAVSRVLPPDASRAPQVLREKTGVRRRPLRIFRRDSTNERAASSRRLPSLSPSPL</sequence>
<name>A0A5B7DYF6_PORTR</name>
<reference evidence="2 3" key="1">
    <citation type="submission" date="2019-05" db="EMBL/GenBank/DDBJ databases">
        <title>Another draft genome of Portunus trituberculatus and its Hox gene families provides insights of decapod evolution.</title>
        <authorList>
            <person name="Jeong J.-H."/>
            <person name="Song I."/>
            <person name="Kim S."/>
            <person name="Choi T."/>
            <person name="Kim D."/>
            <person name="Ryu S."/>
            <person name="Kim W."/>
        </authorList>
    </citation>
    <scope>NUCLEOTIDE SEQUENCE [LARGE SCALE GENOMIC DNA]</scope>
    <source>
        <tissue evidence="2">Muscle</tissue>
    </source>
</reference>
<feature type="compositionally biased region" description="Low complexity" evidence="1">
    <location>
        <begin position="86"/>
        <end position="101"/>
    </location>
</feature>
<feature type="region of interest" description="Disordered" evidence="1">
    <location>
        <begin position="74"/>
        <end position="101"/>
    </location>
</feature>
<evidence type="ECO:0000313" key="2">
    <source>
        <dbReference type="EMBL" id="MPC26087.1"/>
    </source>
</evidence>
<dbReference type="Proteomes" id="UP000324222">
    <property type="component" value="Unassembled WGS sequence"/>
</dbReference>
<organism evidence="2 3">
    <name type="scientific">Portunus trituberculatus</name>
    <name type="common">Swimming crab</name>
    <name type="synonym">Neptunus trituberculatus</name>
    <dbReference type="NCBI Taxonomy" id="210409"/>
    <lineage>
        <taxon>Eukaryota</taxon>
        <taxon>Metazoa</taxon>
        <taxon>Ecdysozoa</taxon>
        <taxon>Arthropoda</taxon>
        <taxon>Crustacea</taxon>
        <taxon>Multicrustacea</taxon>
        <taxon>Malacostraca</taxon>
        <taxon>Eumalacostraca</taxon>
        <taxon>Eucarida</taxon>
        <taxon>Decapoda</taxon>
        <taxon>Pleocyemata</taxon>
        <taxon>Brachyura</taxon>
        <taxon>Eubrachyura</taxon>
        <taxon>Portunoidea</taxon>
        <taxon>Portunidae</taxon>
        <taxon>Portuninae</taxon>
        <taxon>Portunus</taxon>
    </lineage>
</organism>
<dbReference type="AlphaFoldDB" id="A0A5B7DYF6"/>
<gene>
    <name evidence="2" type="ORF">E2C01_019218</name>
</gene>
<dbReference type="EMBL" id="VSRR010001553">
    <property type="protein sequence ID" value="MPC26087.1"/>
    <property type="molecule type" value="Genomic_DNA"/>
</dbReference>
<proteinExistence type="predicted"/>